<dbReference type="RefSeq" id="WP_078221674.1">
    <property type="nucleotide sequence ID" value="NZ_CP019911.1"/>
</dbReference>
<dbReference type="EMBL" id="CP019911">
    <property type="protein sequence ID" value="AQW28825.1"/>
    <property type="molecule type" value="Genomic_DNA"/>
</dbReference>
<evidence type="ECO:0000313" key="1">
    <source>
        <dbReference type="EMBL" id="AQW28825.1"/>
    </source>
</evidence>
<gene>
    <name evidence="1" type="ORF">B0B51_01525</name>
</gene>
<dbReference type="AlphaFoldDB" id="A0A1U9VE94"/>
<protein>
    <submittedName>
        <fullName evidence="1">Uncharacterized protein</fullName>
    </submittedName>
</protein>
<dbReference type="Proteomes" id="UP000189628">
    <property type="component" value="Chromosome"/>
</dbReference>
<proteinExistence type="predicted"/>
<reference evidence="1 2" key="1">
    <citation type="submission" date="2017-02" db="EMBL/GenBank/DDBJ databases">
        <title>Blood Disease Bacterium A2-HR MARDI.</title>
        <authorList>
            <person name="Badrun R."/>
            <person name="Abu Bakar N."/>
            <person name="Laboh R."/>
        </authorList>
    </citation>
    <scope>NUCLEOTIDE SEQUENCE [LARGE SCALE GENOMIC DNA]</scope>
    <source>
        <strain evidence="1 2">A2-HR MARDI</strain>
    </source>
</reference>
<sequence>MDLGLDDQSIELACPKCAHKFNETIGRLKNNPDITCGGCGATIHISADELRKTLEEVERSLEELRRQLRNFSL</sequence>
<organism evidence="1 2">
    <name type="scientific">blood disease bacterium A2-HR MARDI</name>
    <dbReference type="NCBI Taxonomy" id="1944648"/>
    <lineage>
        <taxon>Bacteria</taxon>
        <taxon>Pseudomonadati</taxon>
        <taxon>Pseudomonadota</taxon>
        <taxon>Betaproteobacteria</taxon>
        <taxon>Burkholderiales</taxon>
        <taxon>Burkholderiaceae</taxon>
        <taxon>Ralstonia</taxon>
        <taxon>Ralstonia solanacearum species complex</taxon>
    </lineage>
</organism>
<evidence type="ECO:0000313" key="2">
    <source>
        <dbReference type="Proteomes" id="UP000189628"/>
    </source>
</evidence>
<name>A0A1U9VE94_9RALS</name>
<accession>A0A1U9VE94</accession>